<feature type="domain" description="Protein kinase" evidence="5">
    <location>
        <begin position="15"/>
        <end position="271"/>
    </location>
</feature>
<dbReference type="Proteomes" id="UP001221142">
    <property type="component" value="Unassembled WGS sequence"/>
</dbReference>
<dbReference type="PANTHER" id="PTHR48016:SF56">
    <property type="entry name" value="MAPKK KINASE"/>
    <property type="match status" value="1"/>
</dbReference>
<dbReference type="GO" id="GO:0005524">
    <property type="term" value="F:ATP binding"/>
    <property type="evidence" value="ECO:0007669"/>
    <property type="project" value="UniProtKB-KW"/>
</dbReference>
<organism evidence="6 7">
    <name type="scientific">Roridomyces roridus</name>
    <dbReference type="NCBI Taxonomy" id="1738132"/>
    <lineage>
        <taxon>Eukaryota</taxon>
        <taxon>Fungi</taxon>
        <taxon>Dikarya</taxon>
        <taxon>Basidiomycota</taxon>
        <taxon>Agaricomycotina</taxon>
        <taxon>Agaricomycetes</taxon>
        <taxon>Agaricomycetidae</taxon>
        <taxon>Agaricales</taxon>
        <taxon>Marasmiineae</taxon>
        <taxon>Mycenaceae</taxon>
        <taxon>Roridomyces</taxon>
    </lineage>
</organism>
<evidence type="ECO:0000256" key="2">
    <source>
        <dbReference type="ARBA" id="ARBA00022741"/>
    </source>
</evidence>
<dbReference type="InterPro" id="IPR011009">
    <property type="entry name" value="Kinase-like_dom_sf"/>
</dbReference>
<name>A0AAD7CGZ3_9AGAR</name>
<evidence type="ECO:0000256" key="3">
    <source>
        <dbReference type="ARBA" id="ARBA00022777"/>
    </source>
</evidence>
<dbReference type="PROSITE" id="PS00108">
    <property type="entry name" value="PROTEIN_KINASE_ST"/>
    <property type="match status" value="1"/>
</dbReference>
<dbReference type="Gene3D" id="1.10.510.10">
    <property type="entry name" value="Transferase(Phosphotransferase) domain 1"/>
    <property type="match status" value="1"/>
</dbReference>
<keyword evidence="3 6" id="KW-0418">Kinase</keyword>
<proteinExistence type="predicted"/>
<dbReference type="InterPro" id="IPR000719">
    <property type="entry name" value="Prot_kinase_dom"/>
</dbReference>
<comment type="caution">
    <text evidence="6">The sequence shown here is derived from an EMBL/GenBank/DDBJ whole genome shotgun (WGS) entry which is preliminary data.</text>
</comment>
<dbReference type="PANTHER" id="PTHR48016">
    <property type="entry name" value="MAP KINASE KINASE KINASE SSK2-RELATED-RELATED"/>
    <property type="match status" value="1"/>
</dbReference>
<dbReference type="GO" id="GO:0000165">
    <property type="term" value="P:MAPK cascade"/>
    <property type="evidence" value="ECO:0007669"/>
    <property type="project" value="UniProtKB-ARBA"/>
</dbReference>
<dbReference type="SMART" id="SM00220">
    <property type="entry name" value="S_TKc"/>
    <property type="match status" value="1"/>
</dbReference>
<dbReference type="SUPFAM" id="SSF56112">
    <property type="entry name" value="Protein kinase-like (PK-like)"/>
    <property type="match status" value="1"/>
</dbReference>
<sequence>RVLILKEDGKPDTQFQLGNRLGHGHWGPVFRALNLNTGQMVAMKRIQLAELQEEQVTNLLREVDFVKKLSHPNIIKYESIVRDTDSLSIVMEHVLFLYAENGSLEQSLKAFGKFNEPLAASYSAHILEGLHYLHSNDIVHCDIKAANVLTNKNGTVKLTDFGSALNLRGMDFSIAGSPNWMAPEIIELLGPPSTKSDIWSLGCTIVEMVTGHPPYHEIGNYLSVMFRIVDDETIPLPGAYRNYRTAAAAVCFNKDPANRPDAASLSKYQWVKESWDPRKLAKVRVSFQAGRNS</sequence>
<dbReference type="InterPro" id="IPR008271">
    <property type="entry name" value="Ser/Thr_kinase_AS"/>
</dbReference>
<feature type="non-terminal residue" evidence="6">
    <location>
        <position position="293"/>
    </location>
</feature>
<keyword evidence="1" id="KW-0808">Transferase</keyword>
<dbReference type="PROSITE" id="PS50011">
    <property type="entry name" value="PROTEIN_KINASE_DOM"/>
    <property type="match status" value="1"/>
</dbReference>
<dbReference type="EMBL" id="JARKIF010000002">
    <property type="protein sequence ID" value="KAJ7648106.1"/>
    <property type="molecule type" value="Genomic_DNA"/>
</dbReference>
<dbReference type="PIRSF" id="PIRSF000654">
    <property type="entry name" value="Integrin-linked_kinase"/>
    <property type="match status" value="1"/>
</dbReference>
<evidence type="ECO:0000256" key="4">
    <source>
        <dbReference type="ARBA" id="ARBA00022840"/>
    </source>
</evidence>
<protein>
    <submittedName>
        <fullName evidence="6">Kinase-like domain-containing protein</fullName>
    </submittedName>
</protein>
<keyword evidence="4" id="KW-0067">ATP-binding</keyword>
<dbReference type="InterPro" id="IPR050538">
    <property type="entry name" value="MAP_kinase_kinase_kinase"/>
</dbReference>
<dbReference type="AlphaFoldDB" id="A0AAD7CGZ3"/>
<dbReference type="Pfam" id="PF00069">
    <property type="entry name" value="Pkinase"/>
    <property type="match status" value="1"/>
</dbReference>
<evidence type="ECO:0000313" key="7">
    <source>
        <dbReference type="Proteomes" id="UP001221142"/>
    </source>
</evidence>
<keyword evidence="2" id="KW-0547">Nucleotide-binding</keyword>
<evidence type="ECO:0000313" key="6">
    <source>
        <dbReference type="EMBL" id="KAJ7648106.1"/>
    </source>
</evidence>
<evidence type="ECO:0000256" key="1">
    <source>
        <dbReference type="ARBA" id="ARBA00022679"/>
    </source>
</evidence>
<accession>A0AAD7CGZ3</accession>
<dbReference type="GO" id="GO:0004672">
    <property type="term" value="F:protein kinase activity"/>
    <property type="evidence" value="ECO:0007669"/>
    <property type="project" value="InterPro"/>
</dbReference>
<keyword evidence="7" id="KW-1185">Reference proteome</keyword>
<gene>
    <name evidence="6" type="ORF">FB45DRAFT_734546</name>
</gene>
<reference evidence="6" key="1">
    <citation type="submission" date="2023-03" db="EMBL/GenBank/DDBJ databases">
        <title>Massive genome expansion in bonnet fungi (Mycena s.s.) driven by repeated elements and novel gene families across ecological guilds.</title>
        <authorList>
            <consortium name="Lawrence Berkeley National Laboratory"/>
            <person name="Harder C.B."/>
            <person name="Miyauchi S."/>
            <person name="Viragh M."/>
            <person name="Kuo A."/>
            <person name="Thoen E."/>
            <person name="Andreopoulos B."/>
            <person name="Lu D."/>
            <person name="Skrede I."/>
            <person name="Drula E."/>
            <person name="Henrissat B."/>
            <person name="Morin E."/>
            <person name="Kohler A."/>
            <person name="Barry K."/>
            <person name="LaButti K."/>
            <person name="Morin E."/>
            <person name="Salamov A."/>
            <person name="Lipzen A."/>
            <person name="Mereny Z."/>
            <person name="Hegedus B."/>
            <person name="Baldrian P."/>
            <person name="Stursova M."/>
            <person name="Weitz H."/>
            <person name="Taylor A."/>
            <person name="Grigoriev I.V."/>
            <person name="Nagy L.G."/>
            <person name="Martin F."/>
            <person name="Kauserud H."/>
        </authorList>
    </citation>
    <scope>NUCLEOTIDE SEQUENCE</scope>
    <source>
        <strain evidence="6">9284</strain>
    </source>
</reference>
<evidence type="ECO:0000259" key="5">
    <source>
        <dbReference type="PROSITE" id="PS50011"/>
    </source>
</evidence>